<dbReference type="GO" id="GO:0005634">
    <property type="term" value="C:nucleus"/>
    <property type="evidence" value="ECO:0007669"/>
    <property type="project" value="UniProtKB-SubCell"/>
</dbReference>
<keyword evidence="2" id="KW-0479">Metal-binding</keyword>
<gene>
    <name evidence="7" type="ORF">V5N11_019866</name>
</gene>
<feature type="region of interest" description="Disordered" evidence="6">
    <location>
        <begin position="1"/>
        <end position="34"/>
    </location>
</feature>
<organism evidence="7 8">
    <name type="scientific">Cardamine amara subsp. amara</name>
    <dbReference type="NCBI Taxonomy" id="228776"/>
    <lineage>
        <taxon>Eukaryota</taxon>
        <taxon>Viridiplantae</taxon>
        <taxon>Streptophyta</taxon>
        <taxon>Embryophyta</taxon>
        <taxon>Tracheophyta</taxon>
        <taxon>Spermatophyta</taxon>
        <taxon>Magnoliopsida</taxon>
        <taxon>eudicotyledons</taxon>
        <taxon>Gunneridae</taxon>
        <taxon>Pentapetalae</taxon>
        <taxon>rosids</taxon>
        <taxon>malvids</taxon>
        <taxon>Brassicales</taxon>
        <taxon>Brassicaceae</taxon>
        <taxon>Cardamineae</taxon>
        <taxon>Cardamine</taxon>
    </lineage>
</organism>
<comment type="subcellular location">
    <subcellularLocation>
        <location evidence="1">Nucleus</location>
    </subcellularLocation>
</comment>
<evidence type="ECO:0008006" key="9">
    <source>
        <dbReference type="Google" id="ProtNLM"/>
    </source>
</evidence>
<dbReference type="Proteomes" id="UP001558713">
    <property type="component" value="Unassembled WGS sequence"/>
</dbReference>
<dbReference type="PANTHER" id="PTHR46481:SF10">
    <property type="entry name" value="ZINC FINGER BED DOMAIN-CONTAINING PROTEIN 39"/>
    <property type="match status" value="1"/>
</dbReference>
<dbReference type="AlphaFoldDB" id="A0ABD1AP93"/>
<protein>
    <recommendedName>
        <fullName evidence="9">BED-type domain-containing protein</fullName>
    </recommendedName>
</protein>
<evidence type="ECO:0000256" key="4">
    <source>
        <dbReference type="ARBA" id="ARBA00022833"/>
    </source>
</evidence>
<dbReference type="PANTHER" id="PTHR46481">
    <property type="entry name" value="ZINC FINGER BED DOMAIN-CONTAINING PROTEIN 4"/>
    <property type="match status" value="1"/>
</dbReference>
<evidence type="ECO:0000256" key="3">
    <source>
        <dbReference type="ARBA" id="ARBA00022771"/>
    </source>
</evidence>
<dbReference type="EMBL" id="JBANAX010000614">
    <property type="protein sequence ID" value="KAL1200686.1"/>
    <property type="molecule type" value="Genomic_DNA"/>
</dbReference>
<comment type="caution">
    <text evidence="7">The sequence shown here is derived from an EMBL/GenBank/DDBJ whole genome shotgun (WGS) entry which is preliminary data.</text>
</comment>
<reference evidence="7 8" key="1">
    <citation type="submission" date="2024-04" db="EMBL/GenBank/DDBJ databases">
        <title>Genome assembly C_amara_ONT_v2.</title>
        <authorList>
            <person name="Yant L."/>
            <person name="Moore C."/>
            <person name="Slenker M."/>
        </authorList>
    </citation>
    <scope>NUCLEOTIDE SEQUENCE [LARGE SCALE GENOMIC DNA]</scope>
    <source>
        <tissue evidence="7">Leaf</tissue>
    </source>
</reference>
<keyword evidence="5" id="KW-0539">Nucleus</keyword>
<evidence type="ECO:0000256" key="1">
    <source>
        <dbReference type="ARBA" id="ARBA00004123"/>
    </source>
</evidence>
<evidence type="ECO:0000313" key="7">
    <source>
        <dbReference type="EMBL" id="KAL1200686.1"/>
    </source>
</evidence>
<evidence type="ECO:0000256" key="2">
    <source>
        <dbReference type="ARBA" id="ARBA00022723"/>
    </source>
</evidence>
<keyword evidence="4" id="KW-0862">Zinc</keyword>
<evidence type="ECO:0000313" key="8">
    <source>
        <dbReference type="Proteomes" id="UP001558713"/>
    </source>
</evidence>
<keyword evidence="3" id="KW-0863">Zinc-finger</keyword>
<name>A0ABD1AP93_CARAN</name>
<dbReference type="SMART" id="SM00614">
    <property type="entry name" value="ZnF_BED"/>
    <property type="match status" value="1"/>
</dbReference>
<proteinExistence type="predicted"/>
<keyword evidence="8" id="KW-1185">Reference proteome</keyword>
<dbReference type="InterPro" id="IPR052035">
    <property type="entry name" value="ZnF_BED_domain_contain"/>
</dbReference>
<dbReference type="GO" id="GO:0008270">
    <property type="term" value="F:zinc ion binding"/>
    <property type="evidence" value="ECO:0007669"/>
    <property type="project" value="UniProtKB-KW"/>
</dbReference>
<evidence type="ECO:0000256" key="5">
    <source>
        <dbReference type="ARBA" id="ARBA00023242"/>
    </source>
</evidence>
<evidence type="ECO:0000256" key="6">
    <source>
        <dbReference type="SAM" id="MobiDB-lite"/>
    </source>
</evidence>
<accession>A0ABD1AP93</accession>
<sequence length="153" mass="17565">MEPPPRNTEELHTGNKRKRPASAFGSAKPPKTRKKYAKRAEAYNYFLQKDENCSKSICKYCAAEIYCDSKTVGTSPMICHIGRCKLYKDFDAKENQKVLSGDSDGNLKVTKYNPEMFSRSVNEMVVVNELAFSFVESEGWKRFCSKLLFWTTF</sequence>